<keyword evidence="3" id="KW-1185">Reference proteome</keyword>
<dbReference type="AlphaFoldDB" id="A0A9P0ZB92"/>
<feature type="coiled-coil region" evidence="1">
    <location>
        <begin position="44"/>
        <end position="89"/>
    </location>
</feature>
<feature type="non-terminal residue" evidence="2">
    <location>
        <position position="117"/>
    </location>
</feature>
<evidence type="ECO:0000313" key="3">
    <source>
        <dbReference type="Proteomes" id="UP001152484"/>
    </source>
</evidence>
<evidence type="ECO:0000256" key="1">
    <source>
        <dbReference type="SAM" id="Coils"/>
    </source>
</evidence>
<proteinExistence type="predicted"/>
<protein>
    <submittedName>
        <fullName evidence="2">Uncharacterized protein</fullName>
    </submittedName>
</protein>
<gene>
    <name evidence="2" type="ORF">CEURO_LOCUS12437</name>
</gene>
<organism evidence="2 3">
    <name type="scientific">Cuscuta europaea</name>
    <name type="common">European dodder</name>
    <dbReference type="NCBI Taxonomy" id="41803"/>
    <lineage>
        <taxon>Eukaryota</taxon>
        <taxon>Viridiplantae</taxon>
        <taxon>Streptophyta</taxon>
        <taxon>Embryophyta</taxon>
        <taxon>Tracheophyta</taxon>
        <taxon>Spermatophyta</taxon>
        <taxon>Magnoliopsida</taxon>
        <taxon>eudicotyledons</taxon>
        <taxon>Gunneridae</taxon>
        <taxon>Pentapetalae</taxon>
        <taxon>asterids</taxon>
        <taxon>lamiids</taxon>
        <taxon>Solanales</taxon>
        <taxon>Convolvulaceae</taxon>
        <taxon>Cuscuteae</taxon>
        <taxon>Cuscuta</taxon>
        <taxon>Cuscuta subgen. Cuscuta</taxon>
    </lineage>
</organism>
<comment type="caution">
    <text evidence="2">The sequence shown here is derived from an EMBL/GenBank/DDBJ whole genome shotgun (WGS) entry which is preliminary data.</text>
</comment>
<dbReference type="Proteomes" id="UP001152484">
    <property type="component" value="Unassembled WGS sequence"/>
</dbReference>
<sequence>MHHTDFCPKLPEEYHEQIDDVGFKRKIPHMRYDPFSNMPMEDMVRALTNNMTTMQNNMVQFQNETKSSILNLETQVSQMVRAVSRLETRDSGKLPFQIEHDSEQEAFAITLKNEKEL</sequence>
<accession>A0A9P0ZB92</accession>
<reference evidence="2" key="1">
    <citation type="submission" date="2022-07" db="EMBL/GenBank/DDBJ databases">
        <authorList>
            <person name="Macas J."/>
            <person name="Novak P."/>
            <person name="Neumann P."/>
        </authorList>
    </citation>
    <scope>NUCLEOTIDE SEQUENCE</scope>
</reference>
<evidence type="ECO:0000313" key="2">
    <source>
        <dbReference type="EMBL" id="CAH9093762.1"/>
    </source>
</evidence>
<keyword evidence="1" id="KW-0175">Coiled coil</keyword>
<name>A0A9P0ZB92_CUSEU</name>
<dbReference type="EMBL" id="CAMAPE010000031">
    <property type="protein sequence ID" value="CAH9093762.1"/>
    <property type="molecule type" value="Genomic_DNA"/>
</dbReference>
<dbReference type="OrthoDB" id="1305902at2759"/>